<name>A0A7Y0ASK0_9HYPH</name>
<reference evidence="3 4" key="1">
    <citation type="submission" date="2020-04" db="EMBL/GenBank/DDBJ databases">
        <title>Rhizobium sp. S-51 isolated from soil.</title>
        <authorList>
            <person name="Dahal R.H."/>
        </authorList>
    </citation>
    <scope>NUCLEOTIDE SEQUENCE [LARGE SCALE GENOMIC DNA]</scope>
    <source>
        <strain evidence="3 4">S-51</strain>
    </source>
</reference>
<dbReference type="Pfam" id="PF01564">
    <property type="entry name" value="Spermine_synth"/>
    <property type="match status" value="1"/>
</dbReference>
<keyword evidence="1" id="KW-0620">Polyamine biosynthesis</keyword>
<dbReference type="InterPro" id="IPR029063">
    <property type="entry name" value="SAM-dependent_MTases_sf"/>
</dbReference>
<evidence type="ECO:0008006" key="5">
    <source>
        <dbReference type="Google" id="ProtNLM"/>
    </source>
</evidence>
<comment type="caution">
    <text evidence="3">The sequence shown here is derived from an EMBL/GenBank/DDBJ whole genome shotgun (WGS) entry which is preliminary data.</text>
</comment>
<protein>
    <recommendedName>
        <fullName evidence="5">Spermidine synthase</fullName>
    </recommendedName>
</protein>
<dbReference type="GO" id="GO:0006596">
    <property type="term" value="P:polyamine biosynthetic process"/>
    <property type="evidence" value="ECO:0007669"/>
    <property type="project" value="UniProtKB-KW"/>
</dbReference>
<proteinExistence type="predicted"/>
<sequence>MLPWIQLDAASIPGGGGELRLKQRGTEFSIMLGTNELMNSRLSGSEEALATLSWERIKERQRPHVLIGGLGMGFTLRAALSVLPADARITVAELVPAVVDWARGPMAEVYKGSLDDPRVTVHVGDVAALIERSRAAFDAILLDVDNGPEGLTRESNDGLYDYAGLRAAKAALRPKGVLAVWSQGPDQGFTRRLSTIGFDVKEEHIRAGRKRGARHVIWLATNGPAAAKTTSQPKANTRPPRPRG</sequence>
<evidence type="ECO:0000256" key="1">
    <source>
        <dbReference type="ARBA" id="ARBA00023115"/>
    </source>
</evidence>
<dbReference type="AlphaFoldDB" id="A0A7Y0ASK0"/>
<dbReference type="SUPFAM" id="SSF53335">
    <property type="entry name" value="S-adenosyl-L-methionine-dependent methyltransferases"/>
    <property type="match status" value="1"/>
</dbReference>
<gene>
    <name evidence="3" type="ORF">HHL25_01085</name>
</gene>
<dbReference type="EMBL" id="JABBGK010000001">
    <property type="protein sequence ID" value="NML72708.1"/>
    <property type="molecule type" value="Genomic_DNA"/>
</dbReference>
<keyword evidence="4" id="KW-1185">Reference proteome</keyword>
<accession>A0A7Y0ASK0</accession>
<dbReference type="PANTHER" id="PTHR43317:SF3">
    <property type="entry name" value="BLR2883 PROTEIN"/>
    <property type="match status" value="1"/>
</dbReference>
<dbReference type="RefSeq" id="WP_169589504.1">
    <property type="nucleotide sequence ID" value="NZ_JABBGK010000001.1"/>
</dbReference>
<dbReference type="PANTHER" id="PTHR43317">
    <property type="entry name" value="THERMOSPERMINE SYNTHASE ACAULIS5"/>
    <property type="match status" value="1"/>
</dbReference>
<feature type="region of interest" description="Disordered" evidence="2">
    <location>
        <begin position="222"/>
        <end position="244"/>
    </location>
</feature>
<organism evidence="3 4">
    <name type="scientific">Rhizobium terricola</name>
    <dbReference type="NCBI Taxonomy" id="2728849"/>
    <lineage>
        <taxon>Bacteria</taxon>
        <taxon>Pseudomonadati</taxon>
        <taxon>Pseudomonadota</taxon>
        <taxon>Alphaproteobacteria</taxon>
        <taxon>Hyphomicrobiales</taxon>
        <taxon>Rhizobiaceae</taxon>
        <taxon>Rhizobium/Agrobacterium group</taxon>
        <taxon>Rhizobium</taxon>
    </lineage>
</organism>
<evidence type="ECO:0000313" key="4">
    <source>
        <dbReference type="Proteomes" id="UP000541470"/>
    </source>
</evidence>
<dbReference type="CDD" id="cd02440">
    <property type="entry name" value="AdoMet_MTases"/>
    <property type="match status" value="1"/>
</dbReference>
<dbReference type="Gene3D" id="3.40.50.150">
    <property type="entry name" value="Vaccinia Virus protein VP39"/>
    <property type="match status" value="1"/>
</dbReference>
<dbReference type="Proteomes" id="UP000541470">
    <property type="component" value="Unassembled WGS sequence"/>
</dbReference>
<evidence type="ECO:0000313" key="3">
    <source>
        <dbReference type="EMBL" id="NML72708.1"/>
    </source>
</evidence>
<evidence type="ECO:0000256" key="2">
    <source>
        <dbReference type="SAM" id="MobiDB-lite"/>
    </source>
</evidence>